<keyword evidence="3" id="KW-1185">Reference proteome</keyword>
<feature type="transmembrane region" description="Helical" evidence="1">
    <location>
        <begin position="96"/>
        <end position="118"/>
    </location>
</feature>
<keyword evidence="1" id="KW-1133">Transmembrane helix</keyword>
<dbReference type="EMBL" id="WHJE01000166">
    <property type="protein sequence ID" value="KAE8762468.1"/>
    <property type="molecule type" value="Genomic_DNA"/>
</dbReference>
<dbReference type="AlphaFoldDB" id="A0A7J5UJB1"/>
<organism evidence="2 3">
    <name type="scientific">Georgenia thermotolerans</name>
    <dbReference type="NCBI Taxonomy" id="527326"/>
    <lineage>
        <taxon>Bacteria</taxon>
        <taxon>Bacillati</taxon>
        <taxon>Actinomycetota</taxon>
        <taxon>Actinomycetes</taxon>
        <taxon>Micrococcales</taxon>
        <taxon>Bogoriellaceae</taxon>
        <taxon>Georgenia</taxon>
    </lineage>
</organism>
<proteinExistence type="predicted"/>
<comment type="caution">
    <text evidence="2">The sequence shown here is derived from an EMBL/GenBank/DDBJ whole genome shotgun (WGS) entry which is preliminary data.</text>
</comment>
<dbReference type="Proteomes" id="UP000451860">
    <property type="component" value="Unassembled WGS sequence"/>
</dbReference>
<sequence>MSPWDGTLTSMYLLDGHYPTAMAGAETIAVLALVVTLVLHSRAPWTVQRSRLRSAARCFGWAAGLIAPLVLALLGVPGVRDIVGAMPELAWFAVPMYALVTVLVFAAGVGWCVAAAWVDSGSREVAARR</sequence>
<reference evidence="2 3" key="1">
    <citation type="submission" date="2019-10" db="EMBL/GenBank/DDBJ databases">
        <title>Georgenia wutianyii sp. nov. and Georgenia yuyongxinii sp. nov. isolated from plateau pika (Ochotona curzoniae) in the Qinghai-Tibet plateau of China.</title>
        <authorList>
            <person name="Tian Z."/>
        </authorList>
    </citation>
    <scope>NUCLEOTIDE SEQUENCE [LARGE SCALE GENOMIC DNA]</scope>
    <source>
        <strain evidence="2 3">DSM 21501</strain>
    </source>
</reference>
<accession>A0A7J5UJB1</accession>
<gene>
    <name evidence="2" type="ORF">GB883_19185</name>
</gene>
<protein>
    <submittedName>
        <fullName evidence="2">Uncharacterized protein</fullName>
    </submittedName>
</protein>
<keyword evidence="1" id="KW-0472">Membrane</keyword>
<feature type="transmembrane region" description="Helical" evidence="1">
    <location>
        <begin position="59"/>
        <end position="76"/>
    </location>
</feature>
<keyword evidence="1" id="KW-0812">Transmembrane</keyword>
<dbReference type="RefSeq" id="WP_152359866.1">
    <property type="nucleotide sequence ID" value="NZ_WHJE01000166.1"/>
</dbReference>
<evidence type="ECO:0000313" key="2">
    <source>
        <dbReference type="EMBL" id="KAE8762468.1"/>
    </source>
</evidence>
<evidence type="ECO:0000256" key="1">
    <source>
        <dbReference type="SAM" id="Phobius"/>
    </source>
</evidence>
<feature type="transmembrane region" description="Helical" evidence="1">
    <location>
        <begin position="20"/>
        <end position="39"/>
    </location>
</feature>
<evidence type="ECO:0000313" key="3">
    <source>
        <dbReference type="Proteomes" id="UP000451860"/>
    </source>
</evidence>
<name>A0A7J5UJB1_9MICO</name>